<evidence type="ECO:0000313" key="4">
    <source>
        <dbReference type="Proteomes" id="UP000824890"/>
    </source>
</evidence>
<keyword evidence="4" id="KW-1185">Reference proteome</keyword>
<protein>
    <recommendedName>
        <fullName evidence="2">F-box domain-containing protein</fullName>
    </recommendedName>
</protein>
<proteinExistence type="predicted"/>
<evidence type="ECO:0000259" key="2">
    <source>
        <dbReference type="PROSITE" id="PS50181"/>
    </source>
</evidence>
<dbReference type="PANTHER" id="PTHR31900">
    <property type="entry name" value="F-BOX/RNI SUPERFAMILY PROTEIN-RELATED"/>
    <property type="match status" value="1"/>
</dbReference>
<evidence type="ECO:0000256" key="1">
    <source>
        <dbReference type="SAM" id="MobiDB-lite"/>
    </source>
</evidence>
<feature type="region of interest" description="Disordered" evidence="1">
    <location>
        <begin position="1"/>
        <end position="26"/>
    </location>
</feature>
<feature type="domain" description="F-box" evidence="2">
    <location>
        <begin position="200"/>
        <end position="236"/>
    </location>
</feature>
<dbReference type="InterPro" id="IPR053781">
    <property type="entry name" value="F-box_AtFBL13-like"/>
</dbReference>
<feature type="compositionally biased region" description="Basic and acidic residues" evidence="1">
    <location>
        <begin position="17"/>
        <end position="26"/>
    </location>
</feature>
<name>A0ABQ8BNM6_BRANA</name>
<gene>
    <name evidence="3" type="ORF">HID58_038211</name>
</gene>
<dbReference type="PANTHER" id="PTHR31900:SF25">
    <property type="entry name" value="FBD DOMAIN-CONTAINING PROTEIN"/>
    <property type="match status" value="1"/>
</dbReference>
<dbReference type="InterPro" id="IPR006566">
    <property type="entry name" value="FBD"/>
</dbReference>
<dbReference type="Pfam" id="PF08387">
    <property type="entry name" value="FBD"/>
    <property type="match status" value="1"/>
</dbReference>
<dbReference type="PROSITE" id="PS50181">
    <property type="entry name" value="FBOX"/>
    <property type="match status" value="3"/>
</dbReference>
<evidence type="ECO:0000313" key="3">
    <source>
        <dbReference type="EMBL" id="KAH0906384.1"/>
    </source>
</evidence>
<dbReference type="InterPro" id="IPR032675">
    <property type="entry name" value="LRR_dom_sf"/>
</dbReference>
<dbReference type="InterPro" id="IPR050232">
    <property type="entry name" value="FBL13/AtMIF1-like"/>
</dbReference>
<dbReference type="Pfam" id="PF00646">
    <property type="entry name" value="F-box"/>
    <property type="match status" value="3"/>
</dbReference>
<dbReference type="SMART" id="SM00579">
    <property type="entry name" value="FBD"/>
    <property type="match status" value="2"/>
</dbReference>
<feature type="domain" description="F-box" evidence="2">
    <location>
        <begin position="25"/>
        <end position="76"/>
    </location>
</feature>
<organism evidence="3 4">
    <name type="scientific">Brassica napus</name>
    <name type="common">Rape</name>
    <dbReference type="NCBI Taxonomy" id="3708"/>
    <lineage>
        <taxon>Eukaryota</taxon>
        <taxon>Viridiplantae</taxon>
        <taxon>Streptophyta</taxon>
        <taxon>Embryophyta</taxon>
        <taxon>Tracheophyta</taxon>
        <taxon>Spermatophyta</taxon>
        <taxon>Magnoliopsida</taxon>
        <taxon>eudicotyledons</taxon>
        <taxon>Gunneridae</taxon>
        <taxon>Pentapetalae</taxon>
        <taxon>rosids</taxon>
        <taxon>malvids</taxon>
        <taxon>Brassicales</taxon>
        <taxon>Brassicaceae</taxon>
        <taxon>Brassiceae</taxon>
        <taxon>Brassica</taxon>
    </lineage>
</organism>
<accession>A0ABQ8BNM6</accession>
<dbReference type="SUPFAM" id="SSF52047">
    <property type="entry name" value="RNI-like"/>
    <property type="match status" value="1"/>
</dbReference>
<dbReference type="Pfam" id="PF07723">
    <property type="entry name" value="LRR_2"/>
    <property type="match status" value="1"/>
</dbReference>
<sequence>MKGFQEKQMVGRKKKPKTCDHGSHEDRISPLPDDLISHILTHLSTCDVLRTSLLSKRWISLWERVPDLDSHSFSSFDALVIKQLEPQLQFPYLSQLSASFSVFDLKVLPIILRSCPKLKSLILDLVDRPRDSGEPKVMFSSMPPCLISSLNPILGYEGEMEPVRYFLKNSRVLEKLSLNMIDRGKTKQASSRRLNRGLKEYRISQLPDPLICHVLSLLSTKEAVGTSILSTRWRNLWLWVHRFELYFDSTRLSCIHNLKLTIDENEASYLTPWIDALVKSKIQHLCVRRTGGGSSFHEMPLSLYVCETLVSLKLVQLTLVDTEFVSLPCLKTMHLYNNMYPKETTFERLSDSVPGVVIDAPLLCSLRISDGVSKMFIVKDMKCNAKLDISFDFGLEAFDESNVSSISHIRNFLSGISRVRDMTISAFTFEIIHHYSKLEPLPRFDCMTRLDVIRCPNLTSLELELRNDEEMHPREMNQIKFVDFAIWGHFPEMKLVRYLLESSTSLKKLTLNVNHDSIDYDIFYELLKIPRRSTICEVVVSLPQCPRGNSFNLEATRVREGSQSSSISNNDDVHSSYVLTTPAMEDLCVSLQSARHSFLQTVTGCFDSSSLMTVLTHSATPSTFPHSMHLPFVQGESFLRLQVFKELISISLMDFRLTTSTSFNQGEEDSGGEMDKFEVKLSRRKNWITFVMLVATSRSRLNYDDIKLMFLIQMALSGCQLTEWNKHSSAKEVMHRTQRDMFTCKALAHSHWLAPVHQQRRAQRQLKDDIYMVGQKEAKHACFKGLRLRFKEDIISQLPDPLICHILYHLPLQEAVKTSVLSTRWRSLWLWVPRLELNSQDFTDLNAFVSFGNMFFNSDRASCIHKLKLTITIGEIDNVASYVSSWIDAAIKRKVQHLDLHWCGVSNFFTKPLKLYNSETLVDLKLSQVLLDDATLVYLPCLKTMHLEDNWYPNEATFEKLVSSCPVLEELNLTIHQEDTKTFRLQSRSLKKLNLVRAHFHFRSSDPGVVIDAPLLCCLSIYDYASESFIVNNLESNAKIDISLLFGSGFFDERKRSNVHSFLLGITRVMDMTLCANTFEIICRQYSELDLLPRFGYMSHLHVTSRISDLKWLPTFLDSCPNVKSFVLSWFCDYEKMISEEMSFPFVPQCMLSSLEYVDFKVRILGLTAEMKLIRIQQFSRDSLYVWWVIQLEIIILSKNFSESQEALPIVKSLSFDWPCSREVRSGDVPLYLVSWRGVIATYIEFGDDKAAAAATLYVAAETDAVTIFCAPSLT</sequence>
<dbReference type="InterPro" id="IPR013101">
    <property type="entry name" value="LRR_PRU1-like"/>
</dbReference>
<dbReference type="Pfam" id="PF24758">
    <property type="entry name" value="LRR_At5g56370"/>
    <property type="match status" value="1"/>
</dbReference>
<dbReference type="InterPro" id="IPR036047">
    <property type="entry name" value="F-box-like_dom_sf"/>
</dbReference>
<dbReference type="Proteomes" id="UP000824890">
    <property type="component" value="Unassembled WGS sequence"/>
</dbReference>
<dbReference type="EMBL" id="JAGKQM010000010">
    <property type="protein sequence ID" value="KAH0906384.1"/>
    <property type="molecule type" value="Genomic_DNA"/>
</dbReference>
<dbReference type="InterPro" id="IPR055411">
    <property type="entry name" value="LRR_FXL15/At3g58940/PEG3-like"/>
</dbReference>
<dbReference type="SUPFAM" id="SSF81383">
    <property type="entry name" value="F-box domain"/>
    <property type="match status" value="3"/>
</dbReference>
<comment type="caution">
    <text evidence="3">The sequence shown here is derived from an EMBL/GenBank/DDBJ whole genome shotgun (WGS) entry which is preliminary data.</text>
</comment>
<dbReference type="InterPro" id="IPR001810">
    <property type="entry name" value="F-box_dom"/>
</dbReference>
<dbReference type="SMART" id="SM00256">
    <property type="entry name" value="FBOX"/>
    <property type="match status" value="3"/>
</dbReference>
<dbReference type="CDD" id="cd22160">
    <property type="entry name" value="F-box_AtFBL13-like"/>
    <property type="match status" value="2"/>
</dbReference>
<feature type="domain" description="F-box" evidence="2">
    <location>
        <begin position="792"/>
        <end position="828"/>
    </location>
</feature>
<dbReference type="Gene3D" id="3.80.10.10">
    <property type="entry name" value="Ribonuclease Inhibitor"/>
    <property type="match status" value="2"/>
</dbReference>
<reference evidence="3 4" key="1">
    <citation type="submission" date="2021-05" db="EMBL/GenBank/DDBJ databases">
        <title>Genome Assembly of Synthetic Allotetraploid Brassica napus Reveals Homoeologous Exchanges between Subgenomes.</title>
        <authorList>
            <person name="Davis J.T."/>
        </authorList>
    </citation>
    <scope>NUCLEOTIDE SEQUENCE [LARGE SCALE GENOMIC DNA]</scope>
    <source>
        <strain evidence="4">cv. Da-Ae</strain>
        <tissue evidence="3">Seedling</tissue>
    </source>
</reference>